<dbReference type="RefSeq" id="XP_953904.1">
    <property type="nucleotide sequence ID" value="XM_948811.1"/>
</dbReference>
<dbReference type="EMBL" id="CR940347">
    <property type="protein sequence ID" value="CAI73227.1"/>
    <property type="molecule type" value="Genomic_DNA"/>
</dbReference>
<evidence type="ECO:0000256" key="1">
    <source>
        <dbReference type="SAM" id="MobiDB-lite"/>
    </source>
</evidence>
<name>Q4UI62_THEAN</name>
<feature type="compositionally biased region" description="Basic and acidic residues" evidence="1">
    <location>
        <begin position="95"/>
        <end position="104"/>
    </location>
</feature>
<dbReference type="eggNOG" id="ENOG502QWY7">
    <property type="taxonomic scope" value="Eukaryota"/>
</dbReference>
<dbReference type="AlphaFoldDB" id="Q4UI62"/>
<dbReference type="OrthoDB" id="10474301at2759"/>
<proteinExistence type="predicted"/>
<accession>Q4UI62</accession>
<sequence length="382" mass="44040">MSLSNPDLDKKILEIKKKICKPNCKKCKRALHESIEIKSKIFNLSNKRQLDSENEPYKYYDVIEYTSDSLPNKYRKITSDNGTITKISIDIFKQRLPKEQEPYKPPKKKKSDRSYSKKTDETKKCYKRTSDDSKTTDEHPDEELTLDKKYQDFVKKIDLATIKHIITSDSEERKTDDPLKTVELHFSIPTTQETVKPPEKTITHQPPGSVDILAPKIPEPVQNEIEKPQEKVSETDLTIEQTDKPTGLFGIESKQSVDDRSPFDILHKINVPIPKGNPLFAPTQQESNIFTPKTDVTNFVFGQSQASIRKPDEQPNIFTNQQQQIQQNQLMNQQLVIPEAEEVGEEGEEDNSLFKHNVFYHSFINLSIFCTFHSTILYTSGF</sequence>
<evidence type="ECO:0000313" key="3">
    <source>
        <dbReference type="Proteomes" id="UP000001950"/>
    </source>
</evidence>
<feature type="region of interest" description="Disordered" evidence="1">
    <location>
        <begin position="95"/>
        <end position="142"/>
    </location>
</feature>
<dbReference type="InParanoid" id="Q4UI62"/>
<feature type="region of interest" description="Disordered" evidence="1">
    <location>
        <begin position="194"/>
        <end position="214"/>
    </location>
</feature>
<dbReference type="STRING" id="5874.Q4UI62"/>
<gene>
    <name evidence="2" type="ORF">TA06120</name>
</gene>
<dbReference type="OMA" id="KICKPNC"/>
<dbReference type="KEGG" id="tan:TA06120"/>
<reference evidence="2 3" key="1">
    <citation type="journal article" date="2005" name="Science">
        <title>Genome of the host-cell transforming parasite Theileria annulata compared with T. parva.</title>
        <authorList>
            <person name="Pain A."/>
            <person name="Renauld H."/>
            <person name="Berriman M."/>
            <person name="Murphy L."/>
            <person name="Yeats C.A."/>
            <person name="Weir W."/>
            <person name="Kerhornou A."/>
            <person name="Aslett M."/>
            <person name="Bishop R."/>
            <person name="Bouchier C."/>
            <person name="Cochet M."/>
            <person name="Coulson R.M.R."/>
            <person name="Cronin A."/>
            <person name="de Villiers E.P."/>
            <person name="Fraser A."/>
            <person name="Fosker N."/>
            <person name="Gardner M."/>
            <person name="Goble A."/>
            <person name="Griffiths-Jones S."/>
            <person name="Harris D.E."/>
            <person name="Katzer F."/>
            <person name="Larke N."/>
            <person name="Lord A."/>
            <person name="Maser P."/>
            <person name="McKellar S."/>
            <person name="Mooney P."/>
            <person name="Morton F."/>
            <person name="Nene V."/>
            <person name="O'Neil S."/>
            <person name="Price C."/>
            <person name="Quail M.A."/>
            <person name="Rabbinowitsch E."/>
            <person name="Rawlings N.D."/>
            <person name="Rutter S."/>
            <person name="Saunders D."/>
            <person name="Seeger K."/>
            <person name="Shah T."/>
            <person name="Squares R."/>
            <person name="Squares S."/>
            <person name="Tivey A."/>
            <person name="Walker A.R."/>
            <person name="Woodward J."/>
            <person name="Dobbelaere D.A.E."/>
            <person name="Langsley G."/>
            <person name="Rajandream M.A."/>
            <person name="McKeever D."/>
            <person name="Shiels B."/>
            <person name="Tait A."/>
            <person name="Barrell B.G."/>
            <person name="Hall N."/>
        </authorList>
    </citation>
    <scope>NUCLEOTIDE SEQUENCE [LARGE SCALE GENOMIC DNA]</scope>
    <source>
        <strain evidence="3">Ankara</strain>
    </source>
</reference>
<protein>
    <submittedName>
        <fullName evidence="2">Uncharacterized protein</fullName>
    </submittedName>
</protein>
<dbReference type="Proteomes" id="UP000001950">
    <property type="component" value="Chromosome 1"/>
</dbReference>
<organism evidence="2 3">
    <name type="scientific">Theileria annulata</name>
    <dbReference type="NCBI Taxonomy" id="5874"/>
    <lineage>
        <taxon>Eukaryota</taxon>
        <taxon>Sar</taxon>
        <taxon>Alveolata</taxon>
        <taxon>Apicomplexa</taxon>
        <taxon>Aconoidasida</taxon>
        <taxon>Piroplasmida</taxon>
        <taxon>Theileriidae</taxon>
        <taxon>Theileria</taxon>
    </lineage>
</organism>
<dbReference type="VEuPathDB" id="PiroplasmaDB:TA06120"/>
<feature type="compositionally biased region" description="Basic and acidic residues" evidence="1">
    <location>
        <begin position="112"/>
        <end position="138"/>
    </location>
</feature>
<evidence type="ECO:0000313" key="2">
    <source>
        <dbReference type="EMBL" id="CAI73227.1"/>
    </source>
</evidence>
<dbReference type="GeneID" id="3863695"/>
<keyword evidence="3" id="KW-1185">Reference proteome</keyword>